<dbReference type="PANTHER" id="PTHR45695">
    <property type="entry name" value="LEUCOKININ RECEPTOR-RELATED"/>
    <property type="match status" value="1"/>
</dbReference>
<dbReference type="PANTHER" id="PTHR45695:SF24">
    <property type="entry name" value="NEUROPEPTIDE CCHAMIDE-2 RECEPTOR"/>
    <property type="match status" value="1"/>
</dbReference>
<evidence type="ECO:0000256" key="1">
    <source>
        <dbReference type="ARBA" id="ARBA00004651"/>
    </source>
</evidence>
<evidence type="ECO:0000256" key="5">
    <source>
        <dbReference type="ARBA" id="ARBA00022989"/>
    </source>
</evidence>
<evidence type="ECO:0000313" key="16">
    <source>
        <dbReference type="Proteomes" id="UP001152799"/>
    </source>
</evidence>
<dbReference type="PRINTS" id="PR00237">
    <property type="entry name" value="GPCRRHODOPSN"/>
</dbReference>
<keyword evidence="3" id="KW-1003">Cell membrane</keyword>
<dbReference type="InterPro" id="IPR000276">
    <property type="entry name" value="GPCR_Rhodpsn"/>
</dbReference>
<evidence type="ECO:0000256" key="6">
    <source>
        <dbReference type="ARBA" id="ARBA00023040"/>
    </source>
</evidence>
<keyword evidence="16" id="KW-1185">Reference proteome</keyword>
<organism evidence="15 16">
    <name type="scientific">Ceutorhynchus assimilis</name>
    <name type="common">cabbage seed weevil</name>
    <dbReference type="NCBI Taxonomy" id="467358"/>
    <lineage>
        <taxon>Eukaryota</taxon>
        <taxon>Metazoa</taxon>
        <taxon>Ecdysozoa</taxon>
        <taxon>Arthropoda</taxon>
        <taxon>Hexapoda</taxon>
        <taxon>Insecta</taxon>
        <taxon>Pterygota</taxon>
        <taxon>Neoptera</taxon>
        <taxon>Endopterygota</taxon>
        <taxon>Coleoptera</taxon>
        <taxon>Polyphaga</taxon>
        <taxon>Cucujiformia</taxon>
        <taxon>Curculionidae</taxon>
        <taxon>Ceutorhynchinae</taxon>
        <taxon>Ceutorhynchus</taxon>
    </lineage>
</organism>
<dbReference type="EMBL" id="OU892285">
    <property type="protein sequence ID" value="CAG9773912.1"/>
    <property type="molecule type" value="Genomic_DNA"/>
</dbReference>
<dbReference type="AlphaFoldDB" id="A0A9N9MZL8"/>
<feature type="transmembrane region" description="Helical" evidence="13">
    <location>
        <begin position="249"/>
        <end position="270"/>
    </location>
</feature>
<dbReference type="OrthoDB" id="10049706at2759"/>
<dbReference type="PRINTS" id="PR00358">
    <property type="entry name" value="BOMBESINR"/>
</dbReference>
<keyword evidence="8" id="KW-1015">Disulfide bond</keyword>
<feature type="transmembrane region" description="Helical" evidence="13">
    <location>
        <begin position="143"/>
        <end position="163"/>
    </location>
</feature>
<evidence type="ECO:0000256" key="7">
    <source>
        <dbReference type="ARBA" id="ARBA00023136"/>
    </source>
</evidence>
<evidence type="ECO:0000256" key="11">
    <source>
        <dbReference type="ARBA" id="ARBA00023224"/>
    </source>
</evidence>
<proteinExistence type="inferred from homology"/>
<comment type="subcellular location">
    <subcellularLocation>
        <location evidence="1">Cell membrane</location>
        <topology evidence="1">Multi-pass membrane protein</topology>
    </subcellularLocation>
</comment>
<keyword evidence="10" id="KW-0325">Glycoprotein</keyword>
<feature type="transmembrane region" description="Helical" evidence="13">
    <location>
        <begin position="69"/>
        <end position="93"/>
    </location>
</feature>
<evidence type="ECO:0000256" key="2">
    <source>
        <dbReference type="ARBA" id="ARBA00010663"/>
    </source>
</evidence>
<protein>
    <recommendedName>
        <fullName evidence="14">G-protein coupled receptors family 1 profile domain-containing protein</fullName>
    </recommendedName>
</protein>
<gene>
    <name evidence="15" type="ORF">CEUTPL_LOCUS14297</name>
</gene>
<dbReference type="InterPro" id="IPR017452">
    <property type="entry name" value="GPCR_Rhodpsn_7TM"/>
</dbReference>
<keyword evidence="9 12" id="KW-0675">Receptor</keyword>
<evidence type="ECO:0000256" key="3">
    <source>
        <dbReference type="ARBA" id="ARBA00022475"/>
    </source>
</evidence>
<dbReference type="Gene3D" id="1.20.1070.10">
    <property type="entry name" value="Rhodopsin 7-helix transmembrane proteins"/>
    <property type="match status" value="1"/>
</dbReference>
<evidence type="ECO:0000256" key="13">
    <source>
        <dbReference type="SAM" id="Phobius"/>
    </source>
</evidence>
<name>A0A9N9MZL8_9CUCU</name>
<evidence type="ECO:0000256" key="10">
    <source>
        <dbReference type="ARBA" id="ARBA00023180"/>
    </source>
</evidence>
<comment type="similarity">
    <text evidence="2 12">Belongs to the G-protein coupled receptor 1 family.</text>
</comment>
<evidence type="ECO:0000256" key="4">
    <source>
        <dbReference type="ARBA" id="ARBA00022692"/>
    </source>
</evidence>
<sequence length="327" mass="37390">MGKNILHLANTTYNITSSEEKYQPYSERLETYIVPAVFLLIFVIGVIGNGTVVFVFLKHQSMRNVPNTYLFSLALADLLVIITCVPFTSILYTMEYWPWGEAVCKISECAKDISIGVSVFTLTALSIERYYAVVYPLRRLQVVLIAVIIWLLAIGCAIPNAIFARIKYDPINGENGNTKIPYCFPFPANIPNYAKYSVIVKSLIYYIIPLIAISFFYILMAIRLQTKIPGASQQGVAAQAKARKHVARMVLIFVFLFFVCFLPQHVWLLWFNLSPNAQQEYNEWWHLVKMVGFCLSFFNSCVNPIALYFASAVFRAYFNKYLFCQNV</sequence>
<feature type="transmembrane region" description="Helical" evidence="13">
    <location>
        <begin position="290"/>
        <end position="310"/>
    </location>
</feature>
<keyword evidence="6 12" id="KW-0297">G-protein coupled receptor</keyword>
<dbReference type="SUPFAM" id="SSF81321">
    <property type="entry name" value="Family A G protein-coupled receptor-like"/>
    <property type="match status" value="1"/>
</dbReference>
<feature type="transmembrane region" description="Helical" evidence="13">
    <location>
        <begin position="203"/>
        <end position="222"/>
    </location>
</feature>
<reference evidence="15" key="1">
    <citation type="submission" date="2022-01" db="EMBL/GenBank/DDBJ databases">
        <authorList>
            <person name="King R."/>
        </authorList>
    </citation>
    <scope>NUCLEOTIDE SEQUENCE</scope>
</reference>
<accession>A0A9N9MZL8</accession>
<feature type="transmembrane region" description="Helical" evidence="13">
    <location>
        <begin position="32"/>
        <end position="57"/>
    </location>
</feature>
<keyword evidence="7 13" id="KW-0472">Membrane</keyword>
<feature type="domain" description="G-protein coupled receptors family 1 profile" evidence="14">
    <location>
        <begin position="48"/>
        <end position="307"/>
    </location>
</feature>
<evidence type="ECO:0000256" key="8">
    <source>
        <dbReference type="ARBA" id="ARBA00023157"/>
    </source>
</evidence>
<evidence type="ECO:0000259" key="14">
    <source>
        <dbReference type="PROSITE" id="PS50262"/>
    </source>
</evidence>
<dbReference type="GO" id="GO:0008188">
    <property type="term" value="F:neuropeptide receptor activity"/>
    <property type="evidence" value="ECO:0007669"/>
    <property type="project" value="TreeGrafter"/>
</dbReference>
<evidence type="ECO:0000256" key="9">
    <source>
        <dbReference type="ARBA" id="ARBA00023170"/>
    </source>
</evidence>
<dbReference type="Proteomes" id="UP001152799">
    <property type="component" value="Chromosome 9"/>
</dbReference>
<evidence type="ECO:0000313" key="15">
    <source>
        <dbReference type="EMBL" id="CAG9773912.1"/>
    </source>
</evidence>
<keyword evidence="11 12" id="KW-0807">Transducer</keyword>
<dbReference type="SMART" id="SM01381">
    <property type="entry name" value="7TM_GPCR_Srsx"/>
    <property type="match status" value="1"/>
</dbReference>
<evidence type="ECO:0000256" key="12">
    <source>
        <dbReference type="RuleBase" id="RU000688"/>
    </source>
</evidence>
<dbReference type="Pfam" id="PF00001">
    <property type="entry name" value="7tm_1"/>
    <property type="match status" value="1"/>
</dbReference>
<keyword evidence="4 12" id="KW-0812">Transmembrane</keyword>
<dbReference type="GO" id="GO:0005886">
    <property type="term" value="C:plasma membrane"/>
    <property type="evidence" value="ECO:0007669"/>
    <property type="project" value="UniProtKB-SubCell"/>
</dbReference>
<feature type="transmembrane region" description="Helical" evidence="13">
    <location>
        <begin position="113"/>
        <end position="131"/>
    </location>
</feature>
<dbReference type="PROSITE" id="PS00237">
    <property type="entry name" value="G_PROTEIN_RECEP_F1_1"/>
    <property type="match status" value="1"/>
</dbReference>
<dbReference type="PROSITE" id="PS50262">
    <property type="entry name" value="G_PROTEIN_RECEP_F1_2"/>
    <property type="match status" value="1"/>
</dbReference>
<keyword evidence="5 13" id="KW-1133">Transmembrane helix</keyword>
<dbReference type="InterPro" id="IPR001556">
    <property type="entry name" value="Bombsn_rcpt-like"/>
</dbReference>